<dbReference type="EMBL" id="JAARLZ010000001">
    <property type="protein sequence ID" value="NII04817.1"/>
    <property type="molecule type" value="Genomic_DNA"/>
</dbReference>
<feature type="region of interest" description="Disordered" evidence="5">
    <location>
        <begin position="277"/>
        <end position="300"/>
    </location>
</feature>
<dbReference type="Pfam" id="PF12833">
    <property type="entry name" value="HTH_18"/>
    <property type="match status" value="1"/>
</dbReference>
<dbReference type="AlphaFoldDB" id="A0A7X5U6L9"/>
<dbReference type="SUPFAM" id="SSF51182">
    <property type="entry name" value="RmlC-like cupins"/>
    <property type="match status" value="1"/>
</dbReference>
<dbReference type="InterPro" id="IPR014710">
    <property type="entry name" value="RmlC-like_jellyroll"/>
</dbReference>
<organism evidence="7 8">
    <name type="scientific">Luteibacter anthropi</name>
    <dbReference type="NCBI Taxonomy" id="564369"/>
    <lineage>
        <taxon>Bacteria</taxon>
        <taxon>Pseudomonadati</taxon>
        <taxon>Pseudomonadota</taxon>
        <taxon>Gammaproteobacteria</taxon>
        <taxon>Lysobacterales</taxon>
        <taxon>Rhodanobacteraceae</taxon>
        <taxon>Luteibacter</taxon>
    </lineage>
</organism>
<dbReference type="PANTHER" id="PTHR11019:SF159">
    <property type="entry name" value="TRANSCRIPTIONAL REGULATOR-RELATED"/>
    <property type="match status" value="1"/>
</dbReference>
<evidence type="ECO:0000256" key="5">
    <source>
        <dbReference type="SAM" id="MobiDB-lite"/>
    </source>
</evidence>
<dbReference type="InterPro" id="IPR011051">
    <property type="entry name" value="RmlC_Cupin_sf"/>
</dbReference>
<dbReference type="GO" id="GO:0003700">
    <property type="term" value="F:DNA-binding transcription factor activity"/>
    <property type="evidence" value="ECO:0007669"/>
    <property type="project" value="InterPro"/>
</dbReference>
<dbReference type="Gene3D" id="2.60.120.10">
    <property type="entry name" value="Jelly Rolls"/>
    <property type="match status" value="1"/>
</dbReference>
<feature type="region of interest" description="Disordered" evidence="5">
    <location>
        <begin position="1"/>
        <end position="24"/>
    </location>
</feature>
<dbReference type="FunFam" id="1.10.10.60:FF:000132">
    <property type="entry name" value="AraC family transcriptional regulator"/>
    <property type="match status" value="1"/>
</dbReference>
<evidence type="ECO:0000256" key="4">
    <source>
        <dbReference type="ARBA" id="ARBA00023163"/>
    </source>
</evidence>
<dbReference type="CDD" id="cd06124">
    <property type="entry name" value="cupin_NimR-like_N"/>
    <property type="match status" value="1"/>
</dbReference>
<gene>
    <name evidence="7" type="ORF">HBF25_00295</name>
</gene>
<dbReference type="Gene3D" id="1.10.10.60">
    <property type="entry name" value="Homeodomain-like"/>
    <property type="match status" value="1"/>
</dbReference>
<keyword evidence="8" id="KW-1185">Reference proteome</keyword>
<keyword evidence="3" id="KW-0238">DNA-binding</keyword>
<reference evidence="7 8" key="1">
    <citation type="submission" date="2020-03" db="EMBL/GenBank/DDBJ databases">
        <authorList>
            <person name="Lai Q."/>
        </authorList>
    </citation>
    <scope>NUCLEOTIDE SEQUENCE [LARGE SCALE GENOMIC DNA]</scope>
    <source>
        <strain evidence="7 8">CCUG 25036</strain>
    </source>
</reference>
<evidence type="ECO:0000256" key="3">
    <source>
        <dbReference type="ARBA" id="ARBA00023125"/>
    </source>
</evidence>
<name>A0A7X5U6L9_9GAMM</name>
<feature type="compositionally biased region" description="Polar residues" evidence="5">
    <location>
        <begin position="282"/>
        <end position="293"/>
    </location>
</feature>
<keyword evidence="4" id="KW-0804">Transcription</keyword>
<dbReference type="Proteomes" id="UP000490980">
    <property type="component" value="Unassembled WGS sequence"/>
</dbReference>
<dbReference type="SMART" id="SM00342">
    <property type="entry name" value="HTH_ARAC"/>
    <property type="match status" value="1"/>
</dbReference>
<accession>A0A7X5U6L9</accession>
<dbReference type="SUPFAM" id="SSF46689">
    <property type="entry name" value="Homeodomain-like"/>
    <property type="match status" value="1"/>
</dbReference>
<evidence type="ECO:0000256" key="2">
    <source>
        <dbReference type="ARBA" id="ARBA00023015"/>
    </source>
</evidence>
<dbReference type="PROSITE" id="PS00041">
    <property type="entry name" value="HTH_ARAC_FAMILY_1"/>
    <property type="match status" value="1"/>
</dbReference>
<sequence length="300" mass="32358">MAVARGGNEARTTTVGNRPGCAMTDHSERVDGPSLIVIAGDASADNEYRLGTREYDWHAHHRGQLLCVETGLIHVQAEEGTWLLPPHRAGWIPPGVRHQVRVTGALSGWTIFVAPAACASLPVAPCVIGISEVLAVLAHRAASWEKARPLAADEEHIAQVICDEIGRAPHESLNLPMPRDARLLRVAHAILEDPGRERVLDEWAALATMSERSLRRAMRAETGLGFAQWRQQAQLLHALDRLAQGDAVAVVADAMGYASPSNFIAMFRKALGVTPGQLAARTPTSPASPQSVHPSRPTDR</sequence>
<dbReference type="InterPro" id="IPR018060">
    <property type="entry name" value="HTH_AraC"/>
</dbReference>
<dbReference type="InterPro" id="IPR018062">
    <property type="entry name" value="HTH_AraC-typ_CS"/>
</dbReference>
<keyword evidence="2" id="KW-0805">Transcription regulation</keyword>
<proteinExistence type="predicted"/>
<dbReference type="PANTHER" id="PTHR11019">
    <property type="entry name" value="HTH-TYPE TRANSCRIPTIONAL REGULATOR NIMR"/>
    <property type="match status" value="1"/>
</dbReference>
<keyword evidence="1" id="KW-0678">Repressor</keyword>
<evidence type="ECO:0000313" key="8">
    <source>
        <dbReference type="Proteomes" id="UP000490980"/>
    </source>
</evidence>
<evidence type="ECO:0000313" key="7">
    <source>
        <dbReference type="EMBL" id="NII04817.1"/>
    </source>
</evidence>
<feature type="domain" description="HTH araC/xylS-type" evidence="6">
    <location>
        <begin position="184"/>
        <end position="281"/>
    </location>
</feature>
<dbReference type="PROSITE" id="PS01124">
    <property type="entry name" value="HTH_ARAC_FAMILY_2"/>
    <property type="match status" value="1"/>
</dbReference>
<evidence type="ECO:0000256" key="1">
    <source>
        <dbReference type="ARBA" id="ARBA00022491"/>
    </source>
</evidence>
<dbReference type="GO" id="GO:0043565">
    <property type="term" value="F:sequence-specific DNA binding"/>
    <property type="evidence" value="ECO:0007669"/>
    <property type="project" value="InterPro"/>
</dbReference>
<evidence type="ECO:0000259" key="6">
    <source>
        <dbReference type="PROSITE" id="PS01124"/>
    </source>
</evidence>
<comment type="caution">
    <text evidence="7">The sequence shown here is derived from an EMBL/GenBank/DDBJ whole genome shotgun (WGS) entry which is preliminary data.</text>
</comment>
<protein>
    <submittedName>
        <fullName evidence="7">Helix-turn-helix transcriptional regulator</fullName>
    </submittedName>
</protein>
<dbReference type="InterPro" id="IPR009057">
    <property type="entry name" value="Homeodomain-like_sf"/>
</dbReference>